<sequence>MSNLIINEIGILKQVIKLKYIENIVIGKPLVSPKDIFALDETDWKNFEQEKTYYTEERYLPKILVELGIYPSISEIRRNKPNLVVNLDKVDFINELKISKKRKIWILVGE</sequence>
<proteinExistence type="predicted"/>
<accession>A0A8S5MKZ1</accession>
<evidence type="ECO:0000313" key="1">
    <source>
        <dbReference type="EMBL" id="DAD82886.1"/>
    </source>
</evidence>
<reference evidence="1" key="1">
    <citation type="journal article" date="2021" name="Proc. Natl. Acad. Sci. U.S.A.">
        <title>A Catalog of Tens of Thousands of Viruses from Human Metagenomes Reveals Hidden Associations with Chronic Diseases.</title>
        <authorList>
            <person name="Tisza M.J."/>
            <person name="Buck C.B."/>
        </authorList>
    </citation>
    <scope>NUCLEOTIDE SEQUENCE</scope>
    <source>
        <strain evidence="1">CtXZx16</strain>
    </source>
</reference>
<name>A0A8S5MKZ1_9CAUD</name>
<protein>
    <submittedName>
        <fullName evidence="1">Uncharacterized protein</fullName>
    </submittedName>
</protein>
<dbReference type="EMBL" id="BK014925">
    <property type="protein sequence ID" value="DAD82886.1"/>
    <property type="molecule type" value="Genomic_DNA"/>
</dbReference>
<organism evidence="1">
    <name type="scientific">Siphoviridae sp. ctXZx16</name>
    <dbReference type="NCBI Taxonomy" id="2826371"/>
    <lineage>
        <taxon>Viruses</taxon>
        <taxon>Duplodnaviria</taxon>
        <taxon>Heunggongvirae</taxon>
        <taxon>Uroviricota</taxon>
        <taxon>Caudoviricetes</taxon>
    </lineage>
</organism>